<evidence type="ECO:0000256" key="1">
    <source>
        <dbReference type="SAM" id="MobiDB-lite"/>
    </source>
</evidence>
<accession>A0A0G0YHR5</accession>
<evidence type="ECO:0000313" key="3">
    <source>
        <dbReference type="Proteomes" id="UP000034108"/>
    </source>
</evidence>
<dbReference type="AlphaFoldDB" id="A0A0G0YHR5"/>
<dbReference type="PATRIC" id="fig|1619048.3.peg.66"/>
<organism evidence="2 3">
    <name type="scientific">Candidatus Magasanikbacteria bacterium GW2011_GWC2_41_17</name>
    <dbReference type="NCBI Taxonomy" id="1619048"/>
    <lineage>
        <taxon>Bacteria</taxon>
        <taxon>Candidatus Magasanikiibacteriota</taxon>
    </lineage>
</organism>
<dbReference type="STRING" id="1619048.UU49_C0002G0006"/>
<dbReference type="EMBL" id="LCAV01000002">
    <property type="protein sequence ID" value="KKR99892.1"/>
    <property type="molecule type" value="Genomic_DNA"/>
</dbReference>
<name>A0A0G0YHR5_9BACT</name>
<gene>
    <name evidence="2" type="ORF">UU49_C0002G0006</name>
</gene>
<comment type="caution">
    <text evidence="2">The sequence shown here is derived from an EMBL/GenBank/DDBJ whole genome shotgun (WGS) entry which is preliminary data.</text>
</comment>
<sequence length="1214" mass="124150">MAEKAERTTKIKWFKNAINFGLLVVFAFLFFLISSSPAEAGNQQVTFQGKLTNSSGNSVSNGTYYLKLTIYDAASGGSCQYTASSTCASVTSTPVTVTNGIFSINLGDTSASLAAISPTLFNSSALYLGITVCSGAGVGCDSEMTPRKRITAAPYAFNADYLSGLATSTIGGQGSYVPVTDSSGNFTVSNDVFVATTTAGQFGVGTSTVPSGVKSYVEGTTASDKLLVIRANSSQTGALQEWQNSGGTALVSINSSGNVSASGTLAVLSAASSTISSALGINSSTPSRRLVVNGGGDAMVGIFEQNLSSNTDSILQLINYDGDNTDKSLDIVLPGGSTSGNIQGLSAANRGSIKLTGGSLVIGASNATADALAFSLNNVPILVFDGVSDRAIFKSFDVLLGTGSTTSTLTENSLILGQTSALGVGKFYVDLSGNTSVSGTLTTFGNVTLGDSIADSIGIIGALSRPLYISDNISATTTVANNALVVGQASGYNQGVFYVDFTGAVSVSSSLTTFGTVILGDSVGDTINLIGSLGRINISDNVTATTSLTYNSLILGKIADYNLGVFNVDNFGNINASGTITTTGNLVSTGFTNTGLTTTGVLNVTGNTELGNASGDWTVVYGALTVDTVPTGNAQLYLKASSTTAVPLLIQDNSGNIIGQFSSSSVGAIVNGAQITANGYSVLSLGNAGGRAGVLSVRAIDSNSSGAIIVYRDATAIGAQLTSGTLIVSGGGTGSTSTLDSLNFTVAQQPNYNRGIFYVDNNGNTSVSGTLSLNGSSGGVVSSTSGNLRLAADGSAPNNVVDFYSSGKKFLSIGGILSGSNNPASTTFTSFVSDDPGSAAFVFKAQNMVASTTPIIDRALVAFQTTDEGQPTNKVWISTGGNVYAKNSYLANQTGVYGIGDVAEYVNLTTGETGEPGDVLVVDLNNPNKFKKSSSAYTKEIAGVISDTSAFLMGSSGEGRAPLALAGLVKTKVTAENGQIAVGDYLVSASKPGYAMKYDSTSGKSAGLVGMALEPLAEGEGKITIMVNKGLVAGSTGGSVSLSVSQNENGQLVTSGDLDMAGKSIFNLLTIKSKDNKWMIDEDGYLIVKVTTAQGEKKLYGLQSGQDKELVLSGSAQLENGLKKIELPLIDQEVIDTTSTIKVSVTLTGEAKGVFVSEKNYQGFTVKELGEGTSNASFDWMLIAKRRATDYQEPAVAEPESAPLEVPTKNQHLR</sequence>
<evidence type="ECO:0000313" key="2">
    <source>
        <dbReference type="EMBL" id="KKR99892.1"/>
    </source>
</evidence>
<reference evidence="2 3" key="1">
    <citation type="journal article" date="2015" name="Nature">
        <title>rRNA introns, odd ribosomes, and small enigmatic genomes across a large radiation of phyla.</title>
        <authorList>
            <person name="Brown C.T."/>
            <person name="Hug L.A."/>
            <person name="Thomas B.C."/>
            <person name="Sharon I."/>
            <person name="Castelle C.J."/>
            <person name="Singh A."/>
            <person name="Wilkins M.J."/>
            <person name="Williams K.H."/>
            <person name="Banfield J.F."/>
        </authorList>
    </citation>
    <scope>NUCLEOTIDE SEQUENCE [LARGE SCALE GENOMIC DNA]</scope>
</reference>
<proteinExistence type="predicted"/>
<feature type="region of interest" description="Disordered" evidence="1">
    <location>
        <begin position="1193"/>
        <end position="1214"/>
    </location>
</feature>
<dbReference type="Proteomes" id="UP000034108">
    <property type="component" value="Unassembled WGS sequence"/>
</dbReference>
<protein>
    <submittedName>
        <fullName evidence="2">Uncharacterized protein</fullName>
    </submittedName>
</protein>